<keyword evidence="4 9" id="KW-0997">Cell inner membrane</keyword>
<evidence type="ECO:0000313" key="12">
    <source>
        <dbReference type="Proteomes" id="UP000092544"/>
    </source>
</evidence>
<reference evidence="11 12" key="1">
    <citation type="submission" date="2016-06" db="EMBL/GenBank/DDBJ databases">
        <authorList>
            <person name="Kjaerup R.B."/>
            <person name="Dalgaard T.S."/>
            <person name="Juul-Madsen H.R."/>
        </authorList>
    </citation>
    <scope>NUCLEOTIDE SEQUENCE [LARGE SCALE GENOMIC DNA]</scope>
    <source>
        <strain evidence="11 12">CECT 8886</strain>
    </source>
</reference>
<gene>
    <name evidence="11" type="primary">siaT_2</name>
    <name evidence="11" type="ORF">MSP8886_00229</name>
</gene>
<evidence type="ECO:0000256" key="5">
    <source>
        <dbReference type="ARBA" id="ARBA00022692"/>
    </source>
</evidence>
<keyword evidence="7 9" id="KW-0472">Membrane</keyword>
<feature type="transmembrane region" description="Helical" evidence="9">
    <location>
        <begin position="85"/>
        <end position="107"/>
    </location>
</feature>
<keyword evidence="6 9" id="KW-1133">Transmembrane helix</keyword>
<comment type="subunit">
    <text evidence="9">The complex comprises the extracytoplasmic solute receptor protein and the two transmembrane proteins.</text>
</comment>
<name>A0A1A8T0C0_9GAMM</name>
<evidence type="ECO:0000256" key="4">
    <source>
        <dbReference type="ARBA" id="ARBA00022519"/>
    </source>
</evidence>
<evidence type="ECO:0000256" key="1">
    <source>
        <dbReference type="ARBA" id="ARBA00004429"/>
    </source>
</evidence>
<feature type="transmembrane region" description="Helical" evidence="9">
    <location>
        <begin position="127"/>
        <end position="145"/>
    </location>
</feature>
<evidence type="ECO:0000256" key="6">
    <source>
        <dbReference type="ARBA" id="ARBA00022989"/>
    </source>
</evidence>
<dbReference type="RefSeq" id="WP_067011853.1">
    <property type="nucleotide sequence ID" value="NZ_FLOB01000001.1"/>
</dbReference>
<dbReference type="GO" id="GO:0015740">
    <property type="term" value="P:C4-dicarboxylate transport"/>
    <property type="evidence" value="ECO:0007669"/>
    <property type="project" value="TreeGrafter"/>
</dbReference>
<evidence type="ECO:0000259" key="10">
    <source>
        <dbReference type="Pfam" id="PF04290"/>
    </source>
</evidence>
<dbReference type="EMBL" id="FLOB01000001">
    <property type="protein sequence ID" value="SBS25281.1"/>
    <property type="molecule type" value="Genomic_DNA"/>
</dbReference>
<evidence type="ECO:0000256" key="3">
    <source>
        <dbReference type="ARBA" id="ARBA00022475"/>
    </source>
</evidence>
<evidence type="ECO:0000256" key="9">
    <source>
        <dbReference type="RuleBase" id="RU369079"/>
    </source>
</evidence>
<dbReference type="GO" id="GO:0005886">
    <property type="term" value="C:plasma membrane"/>
    <property type="evidence" value="ECO:0007669"/>
    <property type="project" value="UniProtKB-SubCell"/>
</dbReference>
<dbReference type="PANTHER" id="PTHR35011">
    <property type="entry name" value="2,3-DIKETO-L-GULONATE TRAP TRANSPORTER SMALL PERMEASE PROTEIN YIAM"/>
    <property type="match status" value="1"/>
</dbReference>
<dbReference type="AlphaFoldDB" id="A0A1A8T0C0"/>
<feature type="transmembrane region" description="Helical" evidence="9">
    <location>
        <begin position="12"/>
        <end position="34"/>
    </location>
</feature>
<dbReference type="PANTHER" id="PTHR35011:SF5">
    <property type="entry name" value="SIALIC ACID TRAP TRANSPORTER SMALL PERMEASE PROTEIN SIAQ"/>
    <property type="match status" value="1"/>
</dbReference>
<comment type="function">
    <text evidence="9">Part of the tripartite ATP-independent periplasmic (TRAP) transport system.</text>
</comment>
<dbReference type="Proteomes" id="UP000092544">
    <property type="component" value="Unassembled WGS sequence"/>
</dbReference>
<keyword evidence="5 9" id="KW-0812">Transmembrane</keyword>
<dbReference type="GO" id="GO:0022857">
    <property type="term" value="F:transmembrane transporter activity"/>
    <property type="evidence" value="ECO:0007669"/>
    <property type="project" value="UniProtKB-UniRule"/>
</dbReference>
<proteinExistence type="inferred from homology"/>
<dbReference type="OrthoDB" id="2085311at2"/>
<accession>A0A1A8T0C0</accession>
<evidence type="ECO:0000256" key="7">
    <source>
        <dbReference type="ARBA" id="ARBA00023136"/>
    </source>
</evidence>
<organism evidence="11 12">
    <name type="scientific">Marinomonas spartinae</name>
    <dbReference type="NCBI Taxonomy" id="1792290"/>
    <lineage>
        <taxon>Bacteria</taxon>
        <taxon>Pseudomonadati</taxon>
        <taxon>Pseudomonadota</taxon>
        <taxon>Gammaproteobacteria</taxon>
        <taxon>Oceanospirillales</taxon>
        <taxon>Oceanospirillaceae</taxon>
        <taxon>Marinomonas</taxon>
    </lineage>
</organism>
<keyword evidence="2 9" id="KW-0813">Transport</keyword>
<comment type="similarity">
    <text evidence="8 9">Belongs to the TRAP transporter small permease family.</text>
</comment>
<evidence type="ECO:0000256" key="8">
    <source>
        <dbReference type="ARBA" id="ARBA00038436"/>
    </source>
</evidence>
<feature type="transmembrane region" description="Helical" evidence="9">
    <location>
        <begin position="40"/>
        <end position="64"/>
    </location>
</feature>
<keyword evidence="12" id="KW-1185">Reference proteome</keyword>
<feature type="domain" description="Tripartite ATP-independent periplasmic transporters DctQ component" evidence="10">
    <location>
        <begin position="24"/>
        <end position="147"/>
    </location>
</feature>
<dbReference type="STRING" id="1792290.MSP8886_00229"/>
<dbReference type="Pfam" id="PF04290">
    <property type="entry name" value="DctQ"/>
    <property type="match status" value="1"/>
</dbReference>
<dbReference type="InterPro" id="IPR007387">
    <property type="entry name" value="TRAP_DctQ"/>
</dbReference>
<dbReference type="InterPro" id="IPR055348">
    <property type="entry name" value="DctQ"/>
</dbReference>
<keyword evidence="3" id="KW-1003">Cell membrane</keyword>
<comment type="subcellular location">
    <subcellularLocation>
        <location evidence="1 9">Cell inner membrane</location>
        <topology evidence="1 9">Multi-pass membrane protein</topology>
    </subcellularLocation>
</comment>
<sequence>MFNKISRYIYRLEVVLSQIVLSLIVALVFCSAVSRSLGYPIIWSIEIAKILFMLICFLCVDITLKKKQHIGITYLVEKLSEKTQNIIQLLVLILMLGFTLFSISRGMELIQVYRFRMFNATGIPYRYVMPIIPISMFLMSITIMAQIETCIKKIGCYKFKEEKAEV</sequence>
<evidence type="ECO:0000256" key="2">
    <source>
        <dbReference type="ARBA" id="ARBA00022448"/>
    </source>
</evidence>
<evidence type="ECO:0000313" key="11">
    <source>
        <dbReference type="EMBL" id="SBS25281.1"/>
    </source>
</evidence>
<protein>
    <recommendedName>
        <fullName evidence="9">TRAP transporter small permease protein</fullName>
    </recommendedName>
</protein>